<evidence type="ECO:0008006" key="12">
    <source>
        <dbReference type="Google" id="ProtNLM"/>
    </source>
</evidence>
<evidence type="ECO:0000256" key="8">
    <source>
        <dbReference type="ARBA" id="ARBA00048968"/>
    </source>
</evidence>
<accession>A0A1G9CF88</accession>
<dbReference type="RefSeq" id="WP_092158151.1">
    <property type="nucleotide sequence ID" value="NZ_FNGA01000001.1"/>
</dbReference>
<comment type="catalytic activity">
    <reaction evidence="8">
        <text>adenosine + phosphate = alpha-D-ribose 1-phosphate + adenine</text>
        <dbReference type="Rhea" id="RHEA:27642"/>
        <dbReference type="ChEBI" id="CHEBI:16335"/>
        <dbReference type="ChEBI" id="CHEBI:16708"/>
        <dbReference type="ChEBI" id="CHEBI:43474"/>
        <dbReference type="ChEBI" id="CHEBI:57720"/>
        <dbReference type="EC" id="2.4.2.1"/>
    </reaction>
    <physiologicalReaction direction="left-to-right" evidence="8">
        <dbReference type="Rhea" id="RHEA:27643"/>
    </physiologicalReaction>
</comment>
<dbReference type="Proteomes" id="UP000199053">
    <property type="component" value="Unassembled WGS sequence"/>
</dbReference>
<name>A0A1G9CF88_9BACT</name>
<dbReference type="CDD" id="cd16833">
    <property type="entry name" value="YfiH"/>
    <property type="match status" value="1"/>
</dbReference>
<evidence type="ECO:0000256" key="6">
    <source>
        <dbReference type="ARBA" id="ARBA00022833"/>
    </source>
</evidence>
<dbReference type="InterPro" id="IPR003730">
    <property type="entry name" value="Cu_polyphenol_OxRdtase"/>
</dbReference>
<comment type="catalytic activity">
    <reaction evidence="7">
        <text>adenosine + H2O + H(+) = inosine + NH4(+)</text>
        <dbReference type="Rhea" id="RHEA:24408"/>
        <dbReference type="ChEBI" id="CHEBI:15377"/>
        <dbReference type="ChEBI" id="CHEBI:15378"/>
        <dbReference type="ChEBI" id="CHEBI:16335"/>
        <dbReference type="ChEBI" id="CHEBI:17596"/>
        <dbReference type="ChEBI" id="CHEBI:28938"/>
        <dbReference type="EC" id="3.5.4.4"/>
    </reaction>
    <physiologicalReaction direction="left-to-right" evidence="7">
        <dbReference type="Rhea" id="RHEA:24409"/>
    </physiologicalReaction>
</comment>
<gene>
    <name evidence="10" type="ORF">SAMN05660337_0649</name>
</gene>
<keyword evidence="5" id="KW-0378">Hydrolase</keyword>
<proteinExistence type="inferred from homology"/>
<dbReference type="GO" id="GO:0005507">
    <property type="term" value="F:copper ion binding"/>
    <property type="evidence" value="ECO:0007669"/>
    <property type="project" value="TreeGrafter"/>
</dbReference>
<dbReference type="SUPFAM" id="SSF64438">
    <property type="entry name" value="CNF1/YfiH-like putative cysteine hydrolases"/>
    <property type="match status" value="1"/>
</dbReference>
<dbReference type="STRING" id="246191.SAMN05660337_0649"/>
<keyword evidence="6" id="KW-0862">Zinc</keyword>
<dbReference type="Gene3D" id="3.60.140.10">
    <property type="entry name" value="CNF1/YfiH-like putative cysteine hydrolases"/>
    <property type="match status" value="1"/>
</dbReference>
<sequence length="248" mass="27540">MARIDCIPFTFPGLENISCVFTTRTGGACKPPFNQGNLSFDVGDNPYDVRANRTSLAASLGVTHWHECIQVHGDVLHFESESQTPEQQSSLEGDGFTSSERGHALVIKTADCQPILIAHNKGDFVAALHNGWRGNSINYPGKSVTQICEHYGCSPSELMAVRGPSLSPALSEFVNFNSDFEPGYEKYFNKENNTVDLWKLTHDQLAGAGIDPQNIFGIDMCTYCMSDTFFSYRRDRNTGRQLSVIWIK</sequence>
<organism evidence="10 11">
    <name type="scientific">Maridesulfovibrio ferrireducens</name>
    <dbReference type="NCBI Taxonomy" id="246191"/>
    <lineage>
        <taxon>Bacteria</taxon>
        <taxon>Pseudomonadati</taxon>
        <taxon>Thermodesulfobacteriota</taxon>
        <taxon>Desulfovibrionia</taxon>
        <taxon>Desulfovibrionales</taxon>
        <taxon>Desulfovibrionaceae</taxon>
        <taxon>Maridesulfovibrio</taxon>
    </lineage>
</organism>
<dbReference type="PANTHER" id="PTHR30616:SF2">
    <property type="entry name" value="PURINE NUCLEOSIDE PHOSPHORYLASE LACC1"/>
    <property type="match status" value="1"/>
</dbReference>
<comment type="catalytic activity">
    <reaction evidence="9">
        <text>S-methyl-5'-thioadenosine + phosphate = 5-(methylsulfanyl)-alpha-D-ribose 1-phosphate + adenine</text>
        <dbReference type="Rhea" id="RHEA:11852"/>
        <dbReference type="ChEBI" id="CHEBI:16708"/>
        <dbReference type="ChEBI" id="CHEBI:17509"/>
        <dbReference type="ChEBI" id="CHEBI:43474"/>
        <dbReference type="ChEBI" id="CHEBI:58533"/>
        <dbReference type="EC" id="2.4.2.28"/>
    </reaction>
    <physiologicalReaction direction="left-to-right" evidence="9">
        <dbReference type="Rhea" id="RHEA:11853"/>
    </physiologicalReaction>
</comment>
<evidence type="ECO:0000313" key="10">
    <source>
        <dbReference type="EMBL" id="SDK50095.1"/>
    </source>
</evidence>
<dbReference type="PANTHER" id="PTHR30616">
    <property type="entry name" value="UNCHARACTERIZED PROTEIN YFIH"/>
    <property type="match status" value="1"/>
</dbReference>
<dbReference type="OrthoDB" id="4279at2"/>
<evidence type="ECO:0000256" key="5">
    <source>
        <dbReference type="ARBA" id="ARBA00022801"/>
    </source>
</evidence>
<dbReference type="AlphaFoldDB" id="A0A1G9CF88"/>
<protein>
    <recommendedName>
        <fullName evidence="12">Purine nucleoside phosphorylase</fullName>
    </recommendedName>
</protein>
<comment type="catalytic activity">
    <reaction evidence="1">
        <text>inosine + phosphate = alpha-D-ribose 1-phosphate + hypoxanthine</text>
        <dbReference type="Rhea" id="RHEA:27646"/>
        <dbReference type="ChEBI" id="CHEBI:17368"/>
        <dbReference type="ChEBI" id="CHEBI:17596"/>
        <dbReference type="ChEBI" id="CHEBI:43474"/>
        <dbReference type="ChEBI" id="CHEBI:57720"/>
        <dbReference type="EC" id="2.4.2.1"/>
    </reaction>
    <physiologicalReaction direction="left-to-right" evidence="1">
        <dbReference type="Rhea" id="RHEA:27647"/>
    </physiologicalReaction>
</comment>
<evidence type="ECO:0000256" key="9">
    <source>
        <dbReference type="ARBA" id="ARBA00049893"/>
    </source>
</evidence>
<dbReference type="GO" id="GO:0016787">
    <property type="term" value="F:hydrolase activity"/>
    <property type="evidence" value="ECO:0007669"/>
    <property type="project" value="UniProtKB-KW"/>
</dbReference>
<comment type="similarity">
    <text evidence="2">Belongs to the purine nucleoside phosphorylase YfiH/LACC1 family.</text>
</comment>
<dbReference type="EMBL" id="FNGA01000001">
    <property type="protein sequence ID" value="SDK50095.1"/>
    <property type="molecule type" value="Genomic_DNA"/>
</dbReference>
<reference evidence="11" key="1">
    <citation type="submission" date="2016-10" db="EMBL/GenBank/DDBJ databases">
        <authorList>
            <person name="Varghese N."/>
            <person name="Submissions S."/>
        </authorList>
    </citation>
    <scope>NUCLEOTIDE SEQUENCE [LARGE SCALE GENOMIC DNA]</scope>
    <source>
        <strain evidence="11">DSM 16995</strain>
    </source>
</reference>
<evidence type="ECO:0000256" key="2">
    <source>
        <dbReference type="ARBA" id="ARBA00007353"/>
    </source>
</evidence>
<evidence type="ECO:0000256" key="1">
    <source>
        <dbReference type="ARBA" id="ARBA00000553"/>
    </source>
</evidence>
<keyword evidence="11" id="KW-1185">Reference proteome</keyword>
<keyword evidence="3" id="KW-0808">Transferase</keyword>
<evidence type="ECO:0000256" key="7">
    <source>
        <dbReference type="ARBA" id="ARBA00047989"/>
    </source>
</evidence>
<dbReference type="InterPro" id="IPR038371">
    <property type="entry name" value="Cu_polyphenol_OxRdtase_sf"/>
</dbReference>
<evidence type="ECO:0000313" key="11">
    <source>
        <dbReference type="Proteomes" id="UP000199053"/>
    </source>
</evidence>
<dbReference type="Pfam" id="PF02578">
    <property type="entry name" value="Cu-oxidase_4"/>
    <property type="match status" value="1"/>
</dbReference>
<keyword evidence="4" id="KW-0479">Metal-binding</keyword>
<evidence type="ECO:0000256" key="3">
    <source>
        <dbReference type="ARBA" id="ARBA00022679"/>
    </source>
</evidence>
<dbReference type="GO" id="GO:0017061">
    <property type="term" value="F:S-methyl-5-thioadenosine phosphorylase activity"/>
    <property type="evidence" value="ECO:0007669"/>
    <property type="project" value="UniProtKB-EC"/>
</dbReference>
<dbReference type="InterPro" id="IPR011324">
    <property type="entry name" value="Cytotoxic_necrot_fac-like_cat"/>
</dbReference>
<evidence type="ECO:0000256" key="4">
    <source>
        <dbReference type="ARBA" id="ARBA00022723"/>
    </source>
</evidence>